<dbReference type="AlphaFoldDB" id="A0A699ZYT2"/>
<dbReference type="Proteomes" id="UP000485058">
    <property type="component" value="Unassembled WGS sequence"/>
</dbReference>
<evidence type="ECO:0000313" key="3">
    <source>
        <dbReference type="Proteomes" id="UP000485058"/>
    </source>
</evidence>
<proteinExistence type="predicted"/>
<name>A0A699ZYT2_HAELA</name>
<keyword evidence="3" id="KW-1185">Reference proteome</keyword>
<evidence type="ECO:0000256" key="1">
    <source>
        <dbReference type="SAM" id="MobiDB-lite"/>
    </source>
</evidence>
<dbReference type="EMBL" id="BLLF01002387">
    <property type="protein sequence ID" value="GFH23884.1"/>
    <property type="molecule type" value="Genomic_DNA"/>
</dbReference>
<sequence length="163" mass="16242">MPHLLFSFPQAGLRPGCSLPPFMYSGPGVPPLTLMGGQAGACGAVLGVPAMQLPQIMQPGPVGTEPSPVQPCLLMQPETSVVGPSDLLSDGGGEGASGQQDRLVGGGSQGEQCDPLPSGAGVQTQGTAMDSDAQCCARNGAPLHPQLLALAIAAGLCEERGEA</sequence>
<evidence type="ECO:0000313" key="2">
    <source>
        <dbReference type="EMBL" id="GFH23884.1"/>
    </source>
</evidence>
<protein>
    <submittedName>
        <fullName evidence="2">Uncharacterized protein</fullName>
    </submittedName>
</protein>
<comment type="caution">
    <text evidence="2">The sequence shown here is derived from an EMBL/GenBank/DDBJ whole genome shotgun (WGS) entry which is preliminary data.</text>
</comment>
<feature type="region of interest" description="Disordered" evidence="1">
    <location>
        <begin position="80"/>
        <end position="112"/>
    </location>
</feature>
<reference evidence="2 3" key="1">
    <citation type="submission" date="2020-02" db="EMBL/GenBank/DDBJ databases">
        <title>Draft genome sequence of Haematococcus lacustris strain NIES-144.</title>
        <authorList>
            <person name="Morimoto D."/>
            <person name="Nakagawa S."/>
            <person name="Yoshida T."/>
            <person name="Sawayama S."/>
        </authorList>
    </citation>
    <scope>NUCLEOTIDE SEQUENCE [LARGE SCALE GENOMIC DNA]</scope>
    <source>
        <strain evidence="2 3">NIES-144</strain>
    </source>
</reference>
<organism evidence="2 3">
    <name type="scientific">Haematococcus lacustris</name>
    <name type="common">Green alga</name>
    <name type="synonym">Haematococcus pluvialis</name>
    <dbReference type="NCBI Taxonomy" id="44745"/>
    <lineage>
        <taxon>Eukaryota</taxon>
        <taxon>Viridiplantae</taxon>
        <taxon>Chlorophyta</taxon>
        <taxon>core chlorophytes</taxon>
        <taxon>Chlorophyceae</taxon>
        <taxon>CS clade</taxon>
        <taxon>Chlamydomonadales</taxon>
        <taxon>Haematococcaceae</taxon>
        <taxon>Haematococcus</taxon>
    </lineage>
</organism>
<gene>
    <name evidence="2" type="ORF">HaLaN_21576</name>
</gene>
<accession>A0A699ZYT2</accession>